<reference evidence="2" key="1">
    <citation type="submission" date="2021-11" db="EMBL/GenBank/DDBJ databases">
        <title>BS-T2-15 a new species belonging to the Comamonadaceae family isolated from the soil of a French oak forest.</title>
        <authorList>
            <person name="Mieszkin S."/>
            <person name="Alain K."/>
        </authorList>
    </citation>
    <scope>NUCLEOTIDE SEQUENCE</scope>
    <source>
        <strain evidence="2">BS-T2-15</strain>
    </source>
</reference>
<dbReference type="InterPro" id="IPR049458">
    <property type="entry name" value="EpsG-like"/>
</dbReference>
<feature type="transmembrane region" description="Helical" evidence="1">
    <location>
        <begin position="226"/>
        <end position="245"/>
    </location>
</feature>
<feature type="transmembrane region" description="Helical" evidence="1">
    <location>
        <begin position="160"/>
        <end position="179"/>
    </location>
</feature>
<dbReference type="Pfam" id="PF14897">
    <property type="entry name" value="EpsG"/>
    <property type="match status" value="1"/>
</dbReference>
<protein>
    <submittedName>
        <fullName evidence="2">EpsG family protein</fullName>
    </submittedName>
</protein>
<feature type="transmembrane region" description="Helical" evidence="1">
    <location>
        <begin position="313"/>
        <end position="336"/>
    </location>
</feature>
<proteinExistence type="predicted"/>
<evidence type="ECO:0000256" key="1">
    <source>
        <dbReference type="SAM" id="Phobius"/>
    </source>
</evidence>
<evidence type="ECO:0000313" key="3">
    <source>
        <dbReference type="Proteomes" id="UP001139353"/>
    </source>
</evidence>
<dbReference type="EMBL" id="JAJLJH010000008">
    <property type="protein sequence ID" value="MCK9688353.1"/>
    <property type="molecule type" value="Genomic_DNA"/>
</dbReference>
<organism evidence="2 3">
    <name type="scientific">Scleromatobacter humisilvae</name>
    <dbReference type="NCBI Taxonomy" id="2897159"/>
    <lineage>
        <taxon>Bacteria</taxon>
        <taxon>Pseudomonadati</taxon>
        <taxon>Pseudomonadota</taxon>
        <taxon>Betaproteobacteria</taxon>
        <taxon>Burkholderiales</taxon>
        <taxon>Sphaerotilaceae</taxon>
        <taxon>Scleromatobacter</taxon>
    </lineage>
</organism>
<gene>
    <name evidence="2" type="ORF">LPC04_21815</name>
</gene>
<keyword evidence="1" id="KW-0812">Transmembrane</keyword>
<feature type="transmembrane region" description="Helical" evidence="1">
    <location>
        <begin position="265"/>
        <end position="293"/>
    </location>
</feature>
<feature type="transmembrane region" description="Helical" evidence="1">
    <location>
        <begin position="186"/>
        <end position="206"/>
    </location>
</feature>
<keyword evidence="1" id="KW-1133">Transmembrane helix</keyword>
<name>A0A9X2C104_9BURK</name>
<dbReference type="Proteomes" id="UP001139353">
    <property type="component" value="Unassembled WGS sequence"/>
</dbReference>
<dbReference type="RefSeq" id="WP_275684395.1">
    <property type="nucleotide sequence ID" value="NZ_JAJLJH010000008.1"/>
</dbReference>
<accession>A0A9X2C104</accession>
<keyword evidence="3" id="KW-1185">Reference proteome</keyword>
<evidence type="ECO:0000313" key="2">
    <source>
        <dbReference type="EMBL" id="MCK9688353.1"/>
    </source>
</evidence>
<feature type="transmembrane region" description="Helical" evidence="1">
    <location>
        <begin position="27"/>
        <end position="46"/>
    </location>
</feature>
<feature type="transmembrane region" description="Helical" evidence="1">
    <location>
        <begin position="94"/>
        <end position="114"/>
    </location>
</feature>
<sequence length="337" mass="36916">MILLLLVAVSLAATLLARLAPRWDGALAWLVGAVLAACAGLFTQGFDHEEYVATIETTRQLSDEPLALQLFSAKDPVFLFIIDLAGLVTDNVQLVFAIVAALAVSTKVLATAALPKKRTAFMALYAVFVAPGLEFAAIRAGLAIGLIMLGYLAVRRVRWRALWISLGLASHMSVLFVVAGRIWPRWWRAILIGLVVLVPIALPALLSFVEEDARYIQYLDNRGTPLAFIMPGATLLSLLLLSRSLRGRLPAHHAVLSKDSLTASYFVVAMSLILTLPVVTAATRVMELAWVFMLLQFLARDRMMHRRVLAFQAASWCMMIGVLSLSNILRGLWAVLL</sequence>
<keyword evidence="1" id="KW-0472">Membrane</keyword>
<comment type="caution">
    <text evidence="2">The sequence shown here is derived from an EMBL/GenBank/DDBJ whole genome shotgun (WGS) entry which is preliminary data.</text>
</comment>
<dbReference type="AlphaFoldDB" id="A0A9X2C104"/>
<feature type="transmembrane region" description="Helical" evidence="1">
    <location>
        <begin position="121"/>
        <end position="154"/>
    </location>
</feature>